<gene>
    <name evidence="11" type="ORF">WJX81_002041</name>
</gene>
<evidence type="ECO:0000256" key="6">
    <source>
        <dbReference type="ARBA" id="ARBA00022759"/>
    </source>
</evidence>
<dbReference type="InterPro" id="IPR000953">
    <property type="entry name" value="Chromo/chromo_shadow_dom"/>
</dbReference>
<keyword evidence="12" id="KW-1185">Reference proteome</keyword>
<dbReference type="InterPro" id="IPR023779">
    <property type="entry name" value="Chromodomain_CS"/>
</dbReference>
<comment type="caution">
    <text evidence="11">The sequence shown here is derived from an EMBL/GenBank/DDBJ whole genome shotgun (WGS) entry which is preliminary data.</text>
</comment>
<dbReference type="PANTHER" id="PTHR24559">
    <property type="entry name" value="TRANSPOSON TY3-I GAG-POL POLYPROTEIN"/>
    <property type="match status" value="1"/>
</dbReference>
<comment type="subcellular location">
    <subcellularLocation>
        <location evidence="1">Nucleus</location>
    </subcellularLocation>
</comment>
<evidence type="ECO:0000256" key="5">
    <source>
        <dbReference type="ARBA" id="ARBA00022722"/>
    </source>
</evidence>
<dbReference type="GO" id="GO:0003964">
    <property type="term" value="F:RNA-directed DNA polymerase activity"/>
    <property type="evidence" value="ECO:0007669"/>
    <property type="project" value="UniProtKB-KW"/>
</dbReference>
<evidence type="ECO:0000313" key="12">
    <source>
        <dbReference type="Proteomes" id="UP001445335"/>
    </source>
</evidence>
<dbReference type="InterPro" id="IPR053134">
    <property type="entry name" value="RNA-dir_DNA_polymerase"/>
</dbReference>
<dbReference type="InterPro" id="IPR016197">
    <property type="entry name" value="Chromo-like_dom_sf"/>
</dbReference>
<reference evidence="11 12" key="1">
    <citation type="journal article" date="2024" name="Nat. Commun.">
        <title>Phylogenomics reveals the evolutionary origins of lichenization in chlorophyte algae.</title>
        <authorList>
            <person name="Puginier C."/>
            <person name="Libourel C."/>
            <person name="Otte J."/>
            <person name="Skaloud P."/>
            <person name="Haon M."/>
            <person name="Grisel S."/>
            <person name="Petersen M."/>
            <person name="Berrin J.G."/>
            <person name="Delaux P.M."/>
            <person name="Dal Grande F."/>
            <person name="Keller J."/>
        </authorList>
    </citation>
    <scope>NUCLEOTIDE SEQUENCE [LARGE SCALE GENOMIC DNA]</scope>
    <source>
        <strain evidence="11 12">SAG 245.80</strain>
    </source>
</reference>
<evidence type="ECO:0000256" key="7">
    <source>
        <dbReference type="ARBA" id="ARBA00022801"/>
    </source>
</evidence>
<dbReference type="PANTHER" id="PTHR24559:SF444">
    <property type="entry name" value="REVERSE TRANSCRIPTASE DOMAIN-CONTAINING PROTEIN"/>
    <property type="match status" value="1"/>
</dbReference>
<dbReference type="FunFam" id="3.10.10.10:FF:000007">
    <property type="entry name" value="Retrovirus-related Pol polyprotein from transposon 17.6-like Protein"/>
    <property type="match status" value="1"/>
</dbReference>
<dbReference type="PROSITE" id="PS50013">
    <property type="entry name" value="CHROMO_2"/>
    <property type="match status" value="1"/>
</dbReference>
<accession>A0AAW1RFR5</accession>
<keyword evidence="9" id="KW-0539">Nucleus</keyword>
<dbReference type="PROSITE" id="PS00598">
    <property type="entry name" value="CHROMO_1"/>
    <property type="match status" value="1"/>
</dbReference>
<keyword evidence="8" id="KW-0695">RNA-directed DNA polymerase</keyword>
<dbReference type="CDD" id="cd01647">
    <property type="entry name" value="RT_LTR"/>
    <property type="match status" value="1"/>
</dbReference>
<dbReference type="InterPro" id="IPR023780">
    <property type="entry name" value="Chromo_domain"/>
</dbReference>
<dbReference type="Gene3D" id="2.40.50.40">
    <property type="match status" value="1"/>
</dbReference>
<dbReference type="InterPro" id="IPR043502">
    <property type="entry name" value="DNA/RNA_pol_sf"/>
</dbReference>
<evidence type="ECO:0000256" key="1">
    <source>
        <dbReference type="ARBA" id="ARBA00004123"/>
    </source>
</evidence>
<evidence type="ECO:0000256" key="8">
    <source>
        <dbReference type="ARBA" id="ARBA00022918"/>
    </source>
</evidence>
<dbReference type="Pfam" id="PF00385">
    <property type="entry name" value="Chromo"/>
    <property type="match status" value="1"/>
</dbReference>
<keyword evidence="5" id="KW-0540">Nuclease</keyword>
<dbReference type="Gene3D" id="3.10.10.10">
    <property type="entry name" value="HIV Type 1 Reverse Transcriptase, subunit A, domain 1"/>
    <property type="match status" value="1"/>
</dbReference>
<name>A0AAW1RFR5_9CHLO</name>
<keyword evidence="4" id="KW-0548">Nucleotidyltransferase</keyword>
<keyword evidence="7" id="KW-0378">Hydrolase</keyword>
<keyword evidence="6" id="KW-0255">Endonuclease</keyword>
<dbReference type="GO" id="GO:0006508">
    <property type="term" value="P:proteolysis"/>
    <property type="evidence" value="ECO:0007669"/>
    <property type="project" value="UniProtKB-KW"/>
</dbReference>
<dbReference type="EMBL" id="JALJOU010000040">
    <property type="protein sequence ID" value="KAK9832594.1"/>
    <property type="molecule type" value="Genomic_DNA"/>
</dbReference>
<dbReference type="SUPFAM" id="SSF56672">
    <property type="entry name" value="DNA/RNA polymerases"/>
    <property type="match status" value="1"/>
</dbReference>
<dbReference type="InterPro" id="IPR043128">
    <property type="entry name" value="Rev_trsase/Diguanyl_cyclase"/>
</dbReference>
<dbReference type="AlphaFoldDB" id="A0AAW1RFR5"/>
<dbReference type="GO" id="GO:0004519">
    <property type="term" value="F:endonuclease activity"/>
    <property type="evidence" value="ECO:0007669"/>
    <property type="project" value="UniProtKB-KW"/>
</dbReference>
<dbReference type="Pfam" id="PF00078">
    <property type="entry name" value="RVT_1"/>
    <property type="match status" value="1"/>
</dbReference>
<evidence type="ECO:0000256" key="9">
    <source>
        <dbReference type="ARBA" id="ARBA00023242"/>
    </source>
</evidence>
<keyword evidence="2" id="KW-0645">Protease</keyword>
<dbReference type="InterPro" id="IPR000477">
    <property type="entry name" value="RT_dom"/>
</dbReference>
<proteinExistence type="predicted"/>
<evidence type="ECO:0000256" key="3">
    <source>
        <dbReference type="ARBA" id="ARBA00022679"/>
    </source>
</evidence>
<dbReference type="Gene3D" id="3.30.70.270">
    <property type="match status" value="1"/>
</dbReference>
<dbReference type="Proteomes" id="UP001445335">
    <property type="component" value="Unassembled WGS sequence"/>
</dbReference>
<evidence type="ECO:0000313" key="11">
    <source>
        <dbReference type="EMBL" id="KAK9832594.1"/>
    </source>
</evidence>
<keyword evidence="3" id="KW-0808">Transferase</keyword>
<organism evidence="11 12">
    <name type="scientific">Elliptochloris bilobata</name>
    <dbReference type="NCBI Taxonomy" id="381761"/>
    <lineage>
        <taxon>Eukaryota</taxon>
        <taxon>Viridiplantae</taxon>
        <taxon>Chlorophyta</taxon>
        <taxon>core chlorophytes</taxon>
        <taxon>Trebouxiophyceae</taxon>
        <taxon>Trebouxiophyceae incertae sedis</taxon>
        <taxon>Elliptochloris clade</taxon>
        <taxon>Elliptochloris</taxon>
    </lineage>
</organism>
<evidence type="ECO:0000259" key="10">
    <source>
        <dbReference type="PROSITE" id="PS50013"/>
    </source>
</evidence>
<dbReference type="GO" id="GO:0005634">
    <property type="term" value="C:nucleus"/>
    <property type="evidence" value="ECO:0007669"/>
    <property type="project" value="UniProtKB-SubCell"/>
</dbReference>
<protein>
    <recommendedName>
        <fullName evidence="10">Chromo domain-containing protein</fullName>
    </recommendedName>
</protein>
<dbReference type="GO" id="GO:0008233">
    <property type="term" value="F:peptidase activity"/>
    <property type="evidence" value="ECO:0007669"/>
    <property type="project" value="UniProtKB-KW"/>
</dbReference>
<evidence type="ECO:0000256" key="2">
    <source>
        <dbReference type="ARBA" id="ARBA00022670"/>
    </source>
</evidence>
<sequence>MCADFRKLNALTQRDCYPLPRIDELLDRLSGATVFTRLDLRSGYWQIPIAPEDVPKTAFKTRYGQFEFLVMPFGLTNAPATFQALMNRTLQPYIDEFVVVYLDDILIYSRSHGRSNKLRAKRIGPFQKRVTGRGKRVEYLVRWEGLGPEHDSWEPANGLTEQDLAEYIVP</sequence>
<dbReference type="SUPFAM" id="SSF54160">
    <property type="entry name" value="Chromo domain-like"/>
    <property type="match status" value="1"/>
</dbReference>
<evidence type="ECO:0000256" key="4">
    <source>
        <dbReference type="ARBA" id="ARBA00022695"/>
    </source>
</evidence>
<dbReference type="CDD" id="cd00024">
    <property type="entry name" value="CD_CSD"/>
    <property type="match status" value="1"/>
</dbReference>
<feature type="domain" description="Chromo" evidence="10">
    <location>
        <begin position="118"/>
        <end position="170"/>
    </location>
</feature>